<dbReference type="GO" id="GO:0016787">
    <property type="term" value="F:hydrolase activity"/>
    <property type="evidence" value="ECO:0007669"/>
    <property type="project" value="UniProtKB-KW"/>
</dbReference>
<organism evidence="1 2">
    <name type="scientific">Oleomonas cavernae</name>
    <dbReference type="NCBI Taxonomy" id="2320859"/>
    <lineage>
        <taxon>Bacteria</taxon>
        <taxon>Pseudomonadati</taxon>
        <taxon>Pseudomonadota</taxon>
        <taxon>Alphaproteobacteria</taxon>
        <taxon>Acetobacterales</taxon>
        <taxon>Acetobacteraceae</taxon>
        <taxon>Oleomonas</taxon>
    </lineage>
</organism>
<reference evidence="1 2" key="1">
    <citation type="submission" date="2018-09" db="EMBL/GenBank/DDBJ databases">
        <authorList>
            <person name="Zhu H."/>
        </authorList>
    </citation>
    <scope>NUCLEOTIDE SEQUENCE [LARGE SCALE GENOMIC DNA]</scope>
    <source>
        <strain evidence="1 2">K1W22B-8</strain>
    </source>
</reference>
<keyword evidence="2" id="KW-1185">Reference proteome</keyword>
<keyword evidence="1" id="KW-0378">Hydrolase</keyword>
<comment type="caution">
    <text evidence="1">The sequence shown here is derived from an EMBL/GenBank/DDBJ whole genome shotgun (WGS) entry which is preliminary data.</text>
</comment>
<dbReference type="SUPFAM" id="SSF53474">
    <property type="entry name" value="alpha/beta-Hydrolases"/>
    <property type="match status" value="1"/>
</dbReference>
<proteinExistence type="predicted"/>
<dbReference type="Proteomes" id="UP000284605">
    <property type="component" value="Unassembled WGS sequence"/>
</dbReference>
<gene>
    <name evidence="1" type="ORF">D3874_19975</name>
</gene>
<dbReference type="InterPro" id="IPR010662">
    <property type="entry name" value="RBBP9/YdeN"/>
</dbReference>
<dbReference type="Gene3D" id="3.40.50.1820">
    <property type="entry name" value="alpha/beta hydrolase"/>
    <property type="match status" value="1"/>
</dbReference>
<accession>A0A418WGE2</accession>
<dbReference type="AlphaFoldDB" id="A0A418WGE2"/>
<dbReference type="RefSeq" id="WP_119780029.1">
    <property type="nucleotide sequence ID" value="NZ_QYUK01000011.1"/>
</dbReference>
<dbReference type="OrthoDB" id="9804993at2"/>
<evidence type="ECO:0000313" key="2">
    <source>
        <dbReference type="Proteomes" id="UP000284605"/>
    </source>
</evidence>
<evidence type="ECO:0000313" key="1">
    <source>
        <dbReference type="EMBL" id="RJF88969.1"/>
    </source>
</evidence>
<dbReference type="EMBL" id="QYUK01000011">
    <property type="protein sequence ID" value="RJF88969.1"/>
    <property type="molecule type" value="Genomic_DNA"/>
</dbReference>
<sequence>MSDGSHSFLILPGLGNSGPDHWQSVWEAELPRARRIDLGLWDRPVGEAWVERAAAAIEDNPGAVLIGHSLGAVLVTLVAAARPDLDIGGALLVAPADVESSARTPDFLRAFAPIPDQPLPFPAVVVASRNDPYMNFARARDLAGAWGADLVDAGPAGHINVASGYGPWPEGRRLLGRLTPRRVPVLAEQQASRRV</sequence>
<dbReference type="Pfam" id="PF06821">
    <property type="entry name" value="Ser_hydrolase"/>
    <property type="match status" value="1"/>
</dbReference>
<name>A0A418WGE2_9PROT</name>
<dbReference type="InterPro" id="IPR029058">
    <property type="entry name" value="AB_hydrolase_fold"/>
</dbReference>
<protein>
    <submittedName>
        <fullName evidence="1">Alpha/beta hydrolase</fullName>
    </submittedName>
</protein>